<comment type="caution">
    <text evidence="2">The sequence shown here is derived from an EMBL/GenBank/DDBJ whole genome shotgun (WGS) entry which is preliminary data.</text>
</comment>
<accession>A0A8J2UDH2</accession>
<name>A0A8J2UDH2_9BACT</name>
<evidence type="ECO:0008006" key="4">
    <source>
        <dbReference type="Google" id="ProtNLM"/>
    </source>
</evidence>
<feature type="chain" id="PRO_5035231920" description="Ig-like domain-containing protein" evidence="1">
    <location>
        <begin position="23"/>
        <end position="154"/>
    </location>
</feature>
<sequence length="154" mass="16265">MKNRLTVLLVLLGLSFAKPCLAQTLSNTDNVITLTGTCLNNQLSTGTYTLNLSYVDLDNGPTNIGPVIVSVDVIDSTTAMITLPSPALPTPDSNGYWSFSETNGSIGLTGDTGGGTLYWYQNADESQGFNWSPLGMFSSFAMACGFAGSFISLQ</sequence>
<keyword evidence="1" id="KW-0732">Signal</keyword>
<reference evidence="2" key="1">
    <citation type="journal article" date="2014" name="Int. J. Syst. Evol. Microbiol.">
        <title>Complete genome sequence of Corynebacterium casei LMG S-19264T (=DSM 44701T), isolated from a smear-ripened cheese.</title>
        <authorList>
            <consortium name="US DOE Joint Genome Institute (JGI-PGF)"/>
            <person name="Walter F."/>
            <person name="Albersmeier A."/>
            <person name="Kalinowski J."/>
            <person name="Ruckert C."/>
        </authorList>
    </citation>
    <scope>NUCLEOTIDE SEQUENCE</scope>
    <source>
        <strain evidence="2">CGMCC 1.15448</strain>
    </source>
</reference>
<organism evidence="2 3">
    <name type="scientific">Puia dinghuensis</name>
    <dbReference type="NCBI Taxonomy" id="1792502"/>
    <lineage>
        <taxon>Bacteria</taxon>
        <taxon>Pseudomonadati</taxon>
        <taxon>Bacteroidota</taxon>
        <taxon>Chitinophagia</taxon>
        <taxon>Chitinophagales</taxon>
        <taxon>Chitinophagaceae</taxon>
        <taxon>Puia</taxon>
    </lineage>
</organism>
<reference evidence="2" key="2">
    <citation type="submission" date="2020-09" db="EMBL/GenBank/DDBJ databases">
        <authorList>
            <person name="Sun Q."/>
            <person name="Zhou Y."/>
        </authorList>
    </citation>
    <scope>NUCLEOTIDE SEQUENCE</scope>
    <source>
        <strain evidence="2">CGMCC 1.15448</strain>
    </source>
</reference>
<evidence type="ECO:0000256" key="1">
    <source>
        <dbReference type="SAM" id="SignalP"/>
    </source>
</evidence>
<dbReference type="Proteomes" id="UP000607559">
    <property type="component" value="Unassembled WGS sequence"/>
</dbReference>
<dbReference type="EMBL" id="BMJC01000002">
    <property type="protein sequence ID" value="GGB00980.1"/>
    <property type="molecule type" value="Genomic_DNA"/>
</dbReference>
<feature type="signal peptide" evidence="1">
    <location>
        <begin position="1"/>
        <end position="22"/>
    </location>
</feature>
<evidence type="ECO:0000313" key="3">
    <source>
        <dbReference type="Proteomes" id="UP000607559"/>
    </source>
</evidence>
<dbReference type="RefSeq" id="WP_188932079.1">
    <property type="nucleotide sequence ID" value="NZ_BMJC01000002.1"/>
</dbReference>
<evidence type="ECO:0000313" key="2">
    <source>
        <dbReference type="EMBL" id="GGB00980.1"/>
    </source>
</evidence>
<gene>
    <name evidence="2" type="ORF">GCM10011511_25370</name>
</gene>
<keyword evidence="3" id="KW-1185">Reference proteome</keyword>
<proteinExistence type="predicted"/>
<dbReference type="AlphaFoldDB" id="A0A8J2UDH2"/>
<protein>
    <recommendedName>
        <fullName evidence="4">Ig-like domain-containing protein</fullName>
    </recommendedName>
</protein>